<dbReference type="Proteomes" id="UP000001861">
    <property type="component" value="Unassembled WGS sequence"/>
</dbReference>
<protein>
    <submittedName>
        <fullName evidence="3">Abhydrolase domain-containing protein 12</fullName>
    </submittedName>
</protein>
<comment type="caution">
    <text evidence="3">The sequence shown here is derived from an EMBL/GenBank/DDBJ whole genome shotgun (WGS) entry which is preliminary data.</text>
</comment>
<evidence type="ECO:0000313" key="3">
    <source>
        <dbReference type="EMBL" id="EFI26682.1"/>
    </source>
</evidence>
<dbReference type="Pfam" id="PF12697">
    <property type="entry name" value="Abhydrolase_6"/>
    <property type="match status" value="1"/>
</dbReference>
<dbReference type="InterPro" id="IPR000073">
    <property type="entry name" value="AB_hydrolase_1"/>
</dbReference>
<evidence type="ECO:0000259" key="2">
    <source>
        <dbReference type="Pfam" id="PF12697"/>
    </source>
</evidence>
<keyword evidence="1" id="KW-1133">Transmembrane helix</keyword>
<dbReference type="GO" id="GO:0005789">
    <property type="term" value="C:endoplasmic reticulum membrane"/>
    <property type="evidence" value="ECO:0007669"/>
    <property type="project" value="TreeGrafter"/>
</dbReference>
<dbReference type="GeneID" id="9380038"/>
<dbReference type="GO" id="GO:0052651">
    <property type="term" value="P:monoacylglycerol catabolic process"/>
    <property type="evidence" value="ECO:0007669"/>
    <property type="project" value="TreeGrafter"/>
</dbReference>
<dbReference type="GO" id="GO:0006660">
    <property type="term" value="P:phosphatidylserine catabolic process"/>
    <property type="evidence" value="ECO:0007669"/>
    <property type="project" value="TreeGrafter"/>
</dbReference>
<dbReference type="PANTHER" id="PTHR12277:SF194">
    <property type="entry name" value="FI04476P"/>
    <property type="match status" value="1"/>
</dbReference>
<gene>
    <name evidence="3" type="ORF">CC1G_15453</name>
</gene>
<dbReference type="EMBL" id="AACS02000012">
    <property type="protein sequence ID" value="EFI26682.1"/>
    <property type="molecule type" value="Genomic_DNA"/>
</dbReference>
<keyword evidence="4" id="KW-1185">Reference proteome</keyword>
<dbReference type="OrthoDB" id="446723at2759"/>
<evidence type="ECO:0000256" key="1">
    <source>
        <dbReference type="SAM" id="Phobius"/>
    </source>
</evidence>
<dbReference type="PANTHER" id="PTHR12277">
    <property type="entry name" value="ALPHA/BETA HYDROLASE DOMAIN-CONTAINING PROTEIN"/>
    <property type="match status" value="1"/>
</dbReference>
<dbReference type="GO" id="GO:0004622">
    <property type="term" value="F:phosphatidylcholine lysophospholipase activity"/>
    <property type="evidence" value="ECO:0007669"/>
    <property type="project" value="TreeGrafter"/>
</dbReference>
<dbReference type="STRING" id="240176.D6RQP5"/>
<feature type="domain" description="AB hydrolase-1" evidence="2">
    <location>
        <begin position="144"/>
        <end position="285"/>
    </location>
</feature>
<accession>D6RQP5</accession>
<dbReference type="RefSeq" id="XP_002910176.1">
    <property type="nucleotide sequence ID" value="XM_002910130.1"/>
</dbReference>
<dbReference type="VEuPathDB" id="FungiDB:CC1G_15453"/>
<organism evidence="3 4">
    <name type="scientific">Coprinopsis cinerea (strain Okayama-7 / 130 / ATCC MYA-4618 / FGSC 9003)</name>
    <name type="common">Inky cap fungus</name>
    <name type="synonym">Hormographiella aspergillata</name>
    <dbReference type="NCBI Taxonomy" id="240176"/>
    <lineage>
        <taxon>Eukaryota</taxon>
        <taxon>Fungi</taxon>
        <taxon>Dikarya</taxon>
        <taxon>Basidiomycota</taxon>
        <taxon>Agaricomycotina</taxon>
        <taxon>Agaricomycetes</taxon>
        <taxon>Agaricomycetidae</taxon>
        <taxon>Agaricales</taxon>
        <taxon>Agaricineae</taxon>
        <taxon>Psathyrellaceae</taxon>
        <taxon>Coprinopsis</taxon>
    </lineage>
</organism>
<proteinExistence type="predicted"/>
<dbReference type="Gene3D" id="3.40.50.1820">
    <property type="entry name" value="alpha/beta hydrolase"/>
    <property type="match status" value="1"/>
</dbReference>
<name>D6RQP5_COPC7</name>
<dbReference type="GO" id="GO:0047372">
    <property type="term" value="F:monoacylglycerol lipase activity"/>
    <property type="evidence" value="ECO:0007669"/>
    <property type="project" value="TreeGrafter"/>
</dbReference>
<keyword evidence="1" id="KW-0812">Transmembrane</keyword>
<dbReference type="AlphaFoldDB" id="D6RQP5"/>
<dbReference type="eggNOG" id="KOG1552">
    <property type="taxonomic scope" value="Eukaryota"/>
</dbReference>
<dbReference type="OMA" id="CCLPWVQ"/>
<dbReference type="InterPro" id="IPR029058">
    <property type="entry name" value="AB_hydrolase_fold"/>
</dbReference>
<keyword evidence="1" id="KW-0472">Membrane</keyword>
<feature type="transmembrane region" description="Helical" evidence="1">
    <location>
        <begin position="31"/>
        <end position="52"/>
    </location>
</feature>
<dbReference type="HOGENOM" id="CLU_029375_3_2_1"/>
<dbReference type="KEGG" id="cci:CC1G_15453"/>
<dbReference type="SUPFAM" id="SSF53474">
    <property type="entry name" value="alpha/beta-Hydrolases"/>
    <property type="match status" value="1"/>
</dbReference>
<sequence length="333" mass="36609">MSAPSPVAKAQKRPSTVVVQRLQRVAVGLGLLYTGAVLLVLTPLIQTLVLYATHIDVIGYSKFEHPEHYGLAPGKTINMALGSSDNVTLGAWFVFSDPFYRKLPHPHLQTYLHTRAPAPPTTYQSIQQASKDFIPEALKHNPTVLFLHGNSGTRAHHLRTDIYSGLTARLGVNVFAIDYRGFGDSTGEPSVQGVGRDARAGFDYLVQNGANPENILIIGHSLGTAIAGLLAAELGREGVRFRGVVLMSPFSSVRTLMDQYHLFGFLPLLKPLSRIPFMPRVITWSVKHNFDTLTLVPDIQSPALIAHAGKERLGYTPFPCIRPLRRLHRKSLS</sequence>
<reference evidence="3 4" key="1">
    <citation type="journal article" date="2010" name="Proc. Natl. Acad. Sci. U.S.A.">
        <title>Insights into evolution of multicellular fungi from the assembled chromosomes of the mushroom Coprinopsis cinerea (Coprinus cinereus).</title>
        <authorList>
            <person name="Stajich J.E."/>
            <person name="Wilke S.K."/>
            <person name="Ahren D."/>
            <person name="Au C.H."/>
            <person name="Birren B.W."/>
            <person name="Borodovsky M."/>
            <person name="Burns C."/>
            <person name="Canback B."/>
            <person name="Casselton L.A."/>
            <person name="Cheng C.K."/>
            <person name="Deng J."/>
            <person name="Dietrich F.S."/>
            <person name="Fargo D.C."/>
            <person name="Farman M.L."/>
            <person name="Gathman A.C."/>
            <person name="Goldberg J."/>
            <person name="Guigo R."/>
            <person name="Hoegger P.J."/>
            <person name="Hooker J.B."/>
            <person name="Huggins A."/>
            <person name="James T.Y."/>
            <person name="Kamada T."/>
            <person name="Kilaru S."/>
            <person name="Kodira C."/>
            <person name="Kues U."/>
            <person name="Kupfer D."/>
            <person name="Kwan H.S."/>
            <person name="Lomsadze A."/>
            <person name="Li W."/>
            <person name="Lilly W.W."/>
            <person name="Ma L.J."/>
            <person name="Mackey A.J."/>
            <person name="Manning G."/>
            <person name="Martin F."/>
            <person name="Muraguchi H."/>
            <person name="Natvig D.O."/>
            <person name="Palmerini H."/>
            <person name="Ramesh M.A."/>
            <person name="Rehmeyer C.J."/>
            <person name="Roe B.A."/>
            <person name="Shenoy N."/>
            <person name="Stanke M."/>
            <person name="Ter-Hovhannisyan V."/>
            <person name="Tunlid A."/>
            <person name="Velagapudi R."/>
            <person name="Vision T.J."/>
            <person name="Zeng Q."/>
            <person name="Zolan M.E."/>
            <person name="Pukkila P.J."/>
        </authorList>
    </citation>
    <scope>NUCLEOTIDE SEQUENCE [LARGE SCALE GENOMIC DNA]</scope>
    <source>
        <strain evidence="4">Okayama-7 / 130 / ATCC MYA-4618 / FGSC 9003</strain>
    </source>
</reference>
<dbReference type="InParanoid" id="D6RQP5"/>
<evidence type="ECO:0000313" key="4">
    <source>
        <dbReference type="Proteomes" id="UP000001861"/>
    </source>
</evidence>